<dbReference type="InterPro" id="IPR010985">
    <property type="entry name" value="Ribbon_hlx_hlx"/>
</dbReference>
<gene>
    <name evidence="1" type="ORF">ENK44_15120</name>
</gene>
<dbReference type="SUPFAM" id="SSF47598">
    <property type="entry name" value="Ribbon-helix-helix"/>
    <property type="match status" value="1"/>
</dbReference>
<name>A0A7V4U320_CALAY</name>
<dbReference type="AlphaFoldDB" id="A0A7V4U320"/>
<comment type="caution">
    <text evidence="1">The sequence shown here is derived from an EMBL/GenBank/DDBJ whole genome shotgun (WGS) entry which is preliminary data.</text>
</comment>
<evidence type="ECO:0000313" key="1">
    <source>
        <dbReference type="EMBL" id="HGY57038.1"/>
    </source>
</evidence>
<proteinExistence type="predicted"/>
<dbReference type="EMBL" id="DRQG01000143">
    <property type="protein sequence ID" value="HGY57038.1"/>
    <property type="molecule type" value="Genomic_DNA"/>
</dbReference>
<organism evidence="1">
    <name type="scientific">Caldithrix abyssi</name>
    <dbReference type="NCBI Taxonomy" id="187145"/>
    <lineage>
        <taxon>Bacteria</taxon>
        <taxon>Pseudomonadati</taxon>
        <taxon>Calditrichota</taxon>
        <taxon>Calditrichia</taxon>
        <taxon>Calditrichales</taxon>
        <taxon>Calditrichaceae</taxon>
        <taxon>Caldithrix</taxon>
    </lineage>
</organism>
<reference evidence="1" key="1">
    <citation type="journal article" date="2020" name="mSystems">
        <title>Genome- and Community-Level Interaction Insights into Carbon Utilization and Element Cycling Functions of Hydrothermarchaeota in Hydrothermal Sediment.</title>
        <authorList>
            <person name="Zhou Z."/>
            <person name="Liu Y."/>
            <person name="Xu W."/>
            <person name="Pan J."/>
            <person name="Luo Z.H."/>
            <person name="Li M."/>
        </authorList>
    </citation>
    <scope>NUCLEOTIDE SEQUENCE [LARGE SCALE GENOMIC DNA]</scope>
    <source>
        <strain evidence="1">HyVt-577</strain>
    </source>
</reference>
<dbReference type="GO" id="GO:0006355">
    <property type="term" value="P:regulation of DNA-templated transcription"/>
    <property type="evidence" value="ECO:0007669"/>
    <property type="project" value="InterPro"/>
</dbReference>
<sequence>MAQQSQSTPILPSPEELATREETVKVTISLSKSSVDFFKQIAKNHKTPYQKIIRRLLDEYVRRHVGS</sequence>
<accession>A0A7V4U320</accession>
<dbReference type="Proteomes" id="UP000885779">
    <property type="component" value="Unassembled WGS sequence"/>
</dbReference>
<protein>
    <submittedName>
        <fullName evidence="1">CopG family transcriptional regulator</fullName>
    </submittedName>
</protein>